<reference evidence="1 2" key="1">
    <citation type="journal article" date="2019" name="Int. J. Syst. Evol. Microbiol.">
        <title>The Global Catalogue of Microorganisms (GCM) 10K type strain sequencing project: providing services to taxonomists for standard genome sequencing and annotation.</title>
        <authorList>
            <consortium name="The Broad Institute Genomics Platform"/>
            <consortium name="The Broad Institute Genome Sequencing Center for Infectious Disease"/>
            <person name="Wu L."/>
            <person name="Ma J."/>
        </authorList>
    </citation>
    <scope>NUCLEOTIDE SEQUENCE [LARGE SCALE GENOMIC DNA]</scope>
    <source>
        <strain evidence="1 2">JCM 15575</strain>
    </source>
</reference>
<dbReference type="Proteomes" id="UP001500596">
    <property type="component" value="Unassembled WGS sequence"/>
</dbReference>
<dbReference type="Pfam" id="PF08002">
    <property type="entry name" value="DUF1697"/>
    <property type="match status" value="1"/>
</dbReference>
<dbReference type="PANTHER" id="PTHR36439">
    <property type="entry name" value="BLL4334 PROTEIN"/>
    <property type="match status" value="1"/>
</dbReference>
<dbReference type="PANTHER" id="PTHR36439:SF1">
    <property type="entry name" value="DUF1697 DOMAIN-CONTAINING PROTEIN"/>
    <property type="match status" value="1"/>
</dbReference>
<accession>A0ABN2GPD6</accession>
<dbReference type="Gene3D" id="3.30.70.1280">
    <property type="entry name" value="SP0830-like domains"/>
    <property type="match status" value="1"/>
</dbReference>
<dbReference type="EMBL" id="BAAAPK010000001">
    <property type="protein sequence ID" value="GAA1673878.1"/>
    <property type="molecule type" value="Genomic_DNA"/>
</dbReference>
<evidence type="ECO:0000313" key="1">
    <source>
        <dbReference type="EMBL" id="GAA1673878.1"/>
    </source>
</evidence>
<sequence length="179" mass="19381">MTAWVALLRGVNVGGVTIRNADLVSLMQRDLGLEDVRTFLASGNAAFTADAAPGARGDLKRRIEAGLRERFGYDAWIVLKTRDEVEQARTGFPFDASDGTRQPWVVFGSDDAVLDELATAAASLDADVDPVARGRGVLYWNPVKGTTTDTPFAKLLARAAYRTSTTNRNLRTLGRILAP</sequence>
<keyword evidence="2" id="KW-1185">Reference proteome</keyword>
<organism evidence="1 2">
    <name type="scientific">Microbacterium lacus</name>
    <dbReference type="NCBI Taxonomy" id="415217"/>
    <lineage>
        <taxon>Bacteria</taxon>
        <taxon>Bacillati</taxon>
        <taxon>Actinomycetota</taxon>
        <taxon>Actinomycetes</taxon>
        <taxon>Micrococcales</taxon>
        <taxon>Microbacteriaceae</taxon>
        <taxon>Microbacterium</taxon>
    </lineage>
</organism>
<protein>
    <submittedName>
        <fullName evidence="1">DUF1697 domain-containing protein</fullName>
    </submittedName>
</protein>
<name>A0ABN2GPD6_9MICO</name>
<proteinExistence type="predicted"/>
<comment type="caution">
    <text evidence="1">The sequence shown here is derived from an EMBL/GenBank/DDBJ whole genome shotgun (WGS) entry which is preliminary data.</text>
</comment>
<gene>
    <name evidence="1" type="ORF">GCM10009807_17430</name>
</gene>
<evidence type="ECO:0000313" key="2">
    <source>
        <dbReference type="Proteomes" id="UP001500596"/>
    </source>
</evidence>
<dbReference type="RefSeq" id="WP_344053610.1">
    <property type="nucleotide sequence ID" value="NZ_BAAAPK010000001.1"/>
</dbReference>
<dbReference type="PIRSF" id="PIRSF008502">
    <property type="entry name" value="UCP008502"/>
    <property type="match status" value="1"/>
</dbReference>
<dbReference type="InterPro" id="IPR012545">
    <property type="entry name" value="DUF1697"/>
</dbReference>
<dbReference type="SUPFAM" id="SSF160379">
    <property type="entry name" value="SP0830-like"/>
    <property type="match status" value="1"/>
</dbReference>